<dbReference type="EMBL" id="BKCJ010005903">
    <property type="protein sequence ID" value="GEU69261.1"/>
    <property type="molecule type" value="Genomic_DNA"/>
</dbReference>
<reference evidence="1" key="1">
    <citation type="journal article" date="2019" name="Sci. Rep.">
        <title>Draft genome of Tanacetum cinerariifolium, the natural source of mosquito coil.</title>
        <authorList>
            <person name="Yamashiro T."/>
            <person name="Shiraishi A."/>
            <person name="Satake H."/>
            <person name="Nakayama K."/>
        </authorList>
    </citation>
    <scope>NUCLEOTIDE SEQUENCE</scope>
</reference>
<gene>
    <name evidence="1" type="ORF">Tci_041239</name>
</gene>
<sequence length="327" mass="37288">MSTLEFADTHNMVVFLTKPTECEGFEQIVDFLNANPIKYALNINPTIYVSCIEQFWSTTIAKNINGEEQIHAKVNGKKVFISEESIRRDLQFVDEERVDCLTNSTIFEQLASIGGNTLQSDEDRRKLNELMELCTNLQSRVIDLEKTNTTQANEIDKENLGEDASRQGRRIDDMNADEDITLVNVLADADKDLGGEEAKGVVIQELSESLTTTTTIPKQKSQDKGKGIMVEEPVKHKKKDQIRLDEEVALKLMMFKQKLMMIINWLKDCRQKKKRAGEELIQKRAKKQKVKDDKETAKPKQLLEIIPDKEEVAIDAIPLAVKISRDY</sequence>
<proteinExistence type="predicted"/>
<organism evidence="1">
    <name type="scientific">Tanacetum cinerariifolium</name>
    <name type="common">Dalmatian daisy</name>
    <name type="synonym">Chrysanthemum cinerariifolium</name>
    <dbReference type="NCBI Taxonomy" id="118510"/>
    <lineage>
        <taxon>Eukaryota</taxon>
        <taxon>Viridiplantae</taxon>
        <taxon>Streptophyta</taxon>
        <taxon>Embryophyta</taxon>
        <taxon>Tracheophyta</taxon>
        <taxon>Spermatophyta</taxon>
        <taxon>Magnoliopsida</taxon>
        <taxon>eudicotyledons</taxon>
        <taxon>Gunneridae</taxon>
        <taxon>Pentapetalae</taxon>
        <taxon>asterids</taxon>
        <taxon>campanulids</taxon>
        <taxon>Asterales</taxon>
        <taxon>Asteraceae</taxon>
        <taxon>Asteroideae</taxon>
        <taxon>Anthemideae</taxon>
        <taxon>Anthemidinae</taxon>
        <taxon>Tanacetum</taxon>
    </lineage>
</organism>
<comment type="caution">
    <text evidence="1">The sequence shown here is derived from an EMBL/GenBank/DDBJ whole genome shotgun (WGS) entry which is preliminary data.</text>
</comment>
<accession>A0A699GL39</accession>
<name>A0A699GL39_TANCI</name>
<evidence type="ECO:0008006" key="2">
    <source>
        <dbReference type="Google" id="ProtNLM"/>
    </source>
</evidence>
<evidence type="ECO:0000313" key="1">
    <source>
        <dbReference type="EMBL" id="GEU69261.1"/>
    </source>
</evidence>
<dbReference type="AlphaFoldDB" id="A0A699GL39"/>
<protein>
    <recommendedName>
        <fullName evidence="2">Xylulose kinase-1</fullName>
    </recommendedName>
</protein>